<reference evidence="3" key="1">
    <citation type="journal article" date="2020" name="mSystems">
        <title>Genome- and Community-Level Interaction Insights into Carbon Utilization and Element Cycling Functions of Hydrothermarchaeota in Hydrothermal Sediment.</title>
        <authorList>
            <person name="Zhou Z."/>
            <person name="Liu Y."/>
            <person name="Xu W."/>
            <person name="Pan J."/>
            <person name="Luo Z.H."/>
            <person name="Li M."/>
        </authorList>
    </citation>
    <scope>NUCLEOTIDE SEQUENCE [LARGE SCALE GENOMIC DNA]</scope>
    <source>
        <strain evidence="3">SpSt-500</strain>
    </source>
</reference>
<dbReference type="PROSITE" id="PS51257">
    <property type="entry name" value="PROKAR_LIPOPROTEIN"/>
    <property type="match status" value="1"/>
</dbReference>
<dbReference type="AlphaFoldDB" id="A0A832DGY6"/>
<dbReference type="InterPro" id="IPR018466">
    <property type="entry name" value="Kre9/Knh1-like_N"/>
</dbReference>
<evidence type="ECO:0000313" key="3">
    <source>
        <dbReference type="EMBL" id="HGT47805.1"/>
    </source>
</evidence>
<dbReference type="Pfam" id="PF10342">
    <property type="entry name" value="Kre9_KNH"/>
    <property type="match status" value="1"/>
</dbReference>
<evidence type="ECO:0000256" key="1">
    <source>
        <dbReference type="ARBA" id="ARBA00022729"/>
    </source>
</evidence>
<accession>A0A832DGY6</accession>
<sequence>MFIKILFLISVLSILFIGCDIDGITETKIPEVVVEQNSVAPIKIISPVSTNRWKCGTEESIVWESPVNVKRVRIELYRKLSLQRIIENETDNKNIYLWKIPDNLSASLNYSIKVINVENETQFGQSERFTIER</sequence>
<feature type="domain" description="Yeast cell wall synthesis Kre9/Knh1-like N-terminal" evidence="2">
    <location>
        <begin position="46"/>
        <end position="131"/>
    </location>
</feature>
<comment type="caution">
    <text evidence="3">The sequence shown here is derived from an EMBL/GenBank/DDBJ whole genome shotgun (WGS) entry which is preliminary data.</text>
</comment>
<protein>
    <recommendedName>
        <fullName evidence="2">Yeast cell wall synthesis Kre9/Knh1-like N-terminal domain-containing protein</fullName>
    </recommendedName>
</protein>
<name>A0A832DGY6_9BACT</name>
<keyword evidence="1" id="KW-0732">Signal</keyword>
<proteinExistence type="predicted"/>
<dbReference type="EMBL" id="DSVI01000008">
    <property type="protein sequence ID" value="HGT47805.1"/>
    <property type="molecule type" value="Genomic_DNA"/>
</dbReference>
<organism evidence="3">
    <name type="scientific">Ignavibacterium album</name>
    <dbReference type="NCBI Taxonomy" id="591197"/>
    <lineage>
        <taxon>Bacteria</taxon>
        <taxon>Pseudomonadati</taxon>
        <taxon>Ignavibacteriota</taxon>
        <taxon>Ignavibacteria</taxon>
        <taxon>Ignavibacteriales</taxon>
        <taxon>Ignavibacteriaceae</taxon>
        <taxon>Ignavibacterium</taxon>
    </lineage>
</organism>
<gene>
    <name evidence="3" type="ORF">ENS56_07205</name>
</gene>
<evidence type="ECO:0000259" key="2">
    <source>
        <dbReference type="Pfam" id="PF10342"/>
    </source>
</evidence>